<feature type="domain" description="Glycosyl transferase family 1" evidence="1">
    <location>
        <begin position="219"/>
        <end position="372"/>
    </location>
</feature>
<dbReference type="InterPro" id="IPR001296">
    <property type="entry name" value="Glyco_trans_1"/>
</dbReference>
<gene>
    <name evidence="3" type="ORF">SAMN05192556_102327</name>
</gene>
<accession>A0A1M6RHY5</accession>
<proteinExistence type="predicted"/>
<dbReference type="InterPro" id="IPR050194">
    <property type="entry name" value="Glycosyltransferase_grp1"/>
</dbReference>
<dbReference type="GO" id="GO:0016758">
    <property type="term" value="F:hexosyltransferase activity"/>
    <property type="evidence" value="ECO:0007669"/>
    <property type="project" value="TreeGrafter"/>
</dbReference>
<dbReference type="OrthoDB" id="9787293at2"/>
<dbReference type="Pfam" id="PF00534">
    <property type="entry name" value="Glycos_transf_1"/>
    <property type="match status" value="1"/>
</dbReference>
<feature type="domain" description="Glycosyltransferase subfamily 4-like N-terminal" evidence="2">
    <location>
        <begin position="46"/>
        <end position="181"/>
    </location>
</feature>
<reference evidence="4" key="1">
    <citation type="submission" date="2016-11" db="EMBL/GenBank/DDBJ databases">
        <authorList>
            <person name="Varghese N."/>
            <person name="Submissions S."/>
        </authorList>
    </citation>
    <scope>NUCLEOTIDE SEQUENCE [LARGE SCALE GENOMIC DNA]</scope>
    <source>
        <strain evidence="4">ALO Sharm</strain>
    </source>
</reference>
<evidence type="ECO:0000259" key="1">
    <source>
        <dbReference type="Pfam" id="PF00534"/>
    </source>
</evidence>
<dbReference type="AlphaFoldDB" id="A0A1M6RHY5"/>
<protein>
    <submittedName>
        <fullName evidence="3">Glycosyltransferase involved in cell wall bisynthesis</fullName>
    </submittedName>
</protein>
<keyword evidence="3" id="KW-0808">Transferase</keyword>
<evidence type="ECO:0000313" key="4">
    <source>
        <dbReference type="Proteomes" id="UP000184248"/>
    </source>
</evidence>
<dbReference type="PANTHER" id="PTHR45947:SF3">
    <property type="entry name" value="SULFOQUINOVOSYL TRANSFERASE SQD2"/>
    <property type="match status" value="1"/>
</dbReference>
<evidence type="ECO:0000259" key="2">
    <source>
        <dbReference type="Pfam" id="PF13579"/>
    </source>
</evidence>
<organism evidence="3 4">
    <name type="scientific">Halomonas caseinilytica</name>
    <dbReference type="NCBI Taxonomy" id="438744"/>
    <lineage>
        <taxon>Bacteria</taxon>
        <taxon>Pseudomonadati</taxon>
        <taxon>Pseudomonadota</taxon>
        <taxon>Gammaproteobacteria</taxon>
        <taxon>Oceanospirillales</taxon>
        <taxon>Halomonadaceae</taxon>
        <taxon>Halomonas</taxon>
    </lineage>
</organism>
<dbReference type="SUPFAM" id="SSF53756">
    <property type="entry name" value="UDP-Glycosyltransferase/glycogen phosphorylase"/>
    <property type="match status" value="1"/>
</dbReference>
<dbReference type="EMBL" id="FRAL01000002">
    <property type="protein sequence ID" value="SHK32040.1"/>
    <property type="molecule type" value="Genomic_DNA"/>
</dbReference>
<dbReference type="CDD" id="cd03794">
    <property type="entry name" value="GT4_WbuB-like"/>
    <property type="match status" value="1"/>
</dbReference>
<sequence length="403" mass="45486">MKVLLLTFYFPPDLSAGSFRAQALVQALLDQLPDHSSLDVVTTLPNRYASFSTTAVEYEENANLTIHRIPLPSHKSGMLDQSLAFLCYARRVLKKTRRESYDIVVATSSRLMTAVLGAWVAKRCRAKLYLDIRDIFIENLPFLLPRGSQWLGMRFFGALERWAVRRAAIVNLASPGFEGYFAPRYPSQCFTWHTNGVDPVFADWAAGSFPKNPSIDAEESSSFSPVEKGRLRILYAGNIGMGQGLDRILPGLAKRLEDRADFIVIGDGGRRALLEKVLKEKGVRNVEVRSPVKRDRLLEEYHASDVLFLHLNDMPCFERVIPSKIFEYAATGKPIWAGVCSFTARFFQKNITNIAVFESCNVDSALEEFGRLSLEACSRNEFVMDYRRDVIMKRMASDIVGML</sequence>
<dbReference type="Pfam" id="PF13579">
    <property type="entry name" value="Glyco_trans_4_4"/>
    <property type="match status" value="1"/>
</dbReference>
<dbReference type="Gene3D" id="3.40.50.2000">
    <property type="entry name" value="Glycogen Phosphorylase B"/>
    <property type="match status" value="2"/>
</dbReference>
<evidence type="ECO:0000313" key="3">
    <source>
        <dbReference type="EMBL" id="SHK32040.1"/>
    </source>
</evidence>
<dbReference type="PANTHER" id="PTHR45947">
    <property type="entry name" value="SULFOQUINOVOSYL TRANSFERASE SQD2"/>
    <property type="match status" value="1"/>
</dbReference>
<keyword evidence="4" id="KW-1185">Reference proteome</keyword>
<dbReference type="Proteomes" id="UP000184248">
    <property type="component" value="Unassembled WGS sequence"/>
</dbReference>
<dbReference type="RefSeq" id="WP_073292088.1">
    <property type="nucleotide sequence ID" value="NZ_BDEO01000007.1"/>
</dbReference>
<dbReference type="InterPro" id="IPR028098">
    <property type="entry name" value="Glyco_trans_4-like_N"/>
</dbReference>
<name>A0A1M6RHY5_9GAMM</name>